<dbReference type="AlphaFoldDB" id="A0AAV4MUP8"/>
<accession>A0AAV4MUP8</accession>
<dbReference type="EMBL" id="BPLQ01000802">
    <property type="protein sequence ID" value="GIX75102.1"/>
    <property type="molecule type" value="Genomic_DNA"/>
</dbReference>
<evidence type="ECO:0000313" key="3">
    <source>
        <dbReference type="Proteomes" id="UP001054837"/>
    </source>
</evidence>
<evidence type="ECO:0008006" key="4">
    <source>
        <dbReference type="Google" id="ProtNLM"/>
    </source>
</evidence>
<keyword evidence="3" id="KW-1185">Reference proteome</keyword>
<keyword evidence="1" id="KW-0732">Signal</keyword>
<evidence type="ECO:0000256" key="1">
    <source>
        <dbReference type="SAM" id="SignalP"/>
    </source>
</evidence>
<reference evidence="2 3" key="1">
    <citation type="submission" date="2021-06" db="EMBL/GenBank/DDBJ databases">
        <title>Caerostris darwini draft genome.</title>
        <authorList>
            <person name="Kono N."/>
            <person name="Arakawa K."/>
        </authorList>
    </citation>
    <scope>NUCLEOTIDE SEQUENCE [LARGE SCALE GENOMIC DNA]</scope>
</reference>
<feature type="chain" id="PRO_5043797613" description="Organic solvent tolerance-like N-terminal domain-containing protein" evidence="1">
    <location>
        <begin position="21"/>
        <end position="171"/>
    </location>
</feature>
<comment type="caution">
    <text evidence="2">The sequence shown here is derived from an EMBL/GenBank/DDBJ whole genome shotgun (WGS) entry which is preliminary data.</text>
</comment>
<proteinExistence type="predicted"/>
<protein>
    <recommendedName>
        <fullName evidence="4">Organic solvent tolerance-like N-terminal domain-containing protein</fullName>
    </recommendedName>
</protein>
<gene>
    <name evidence="2" type="primary">AVEN_23946_1</name>
    <name evidence="2" type="ORF">CDAR_479501</name>
</gene>
<dbReference type="Proteomes" id="UP001054837">
    <property type="component" value="Unassembled WGS sequence"/>
</dbReference>
<name>A0AAV4MUP8_9ARAC</name>
<sequence>MDSLMPKLFLLLSLVSISLGHVLTSRTPIAVESFLNDTVDDLKKFEYSHAGQGSETGFNCSDYTIEKEYVLFENGSLLLNGSNTVHDRGSYILKNGSAHVCRDGESKDSGEDLNQKFSDEFLSCGKVLIEQDEYKILENDDVYIDIYSETLRPPGLLQDGEGRVHLHAPVR</sequence>
<organism evidence="2 3">
    <name type="scientific">Caerostris darwini</name>
    <dbReference type="NCBI Taxonomy" id="1538125"/>
    <lineage>
        <taxon>Eukaryota</taxon>
        <taxon>Metazoa</taxon>
        <taxon>Ecdysozoa</taxon>
        <taxon>Arthropoda</taxon>
        <taxon>Chelicerata</taxon>
        <taxon>Arachnida</taxon>
        <taxon>Araneae</taxon>
        <taxon>Araneomorphae</taxon>
        <taxon>Entelegynae</taxon>
        <taxon>Araneoidea</taxon>
        <taxon>Araneidae</taxon>
        <taxon>Caerostris</taxon>
    </lineage>
</organism>
<evidence type="ECO:0000313" key="2">
    <source>
        <dbReference type="EMBL" id="GIX75102.1"/>
    </source>
</evidence>
<feature type="signal peptide" evidence="1">
    <location>
        <begin position="1"/>
        <end position="20"/>
    </location>
</feature>